<organism evidence="6 7">
    <name type="scientific">Clarias magur</name>
    <name type="common">Asian catfish</name>
    <name type="synonym">Macropteronotus magur</name>
    <dbReference type="NCBI Taxonomy" id="1594786"/>
    <lineage>
        <taxon>Eukaryota</taxon>
        <taxon>Metazoa</taxon>
        <taxon>Chordata</taxon>
        <taxon>Craniata</taxon>
        <taxon>Vertebrata</taxon>
        <taxon>Euteleostomi</taxon>
        <taxon>Actinopterygii</taxon>
        <taxon>Neopterygii</taxon>
        <taxon>Teleostei</taxon>
        <taxon>Ostariophysi</taxon>
        <taxon>Siluriformes</taxon>
        <taxon>Clariidae</taxon>
        <taxon>Clarias</taxon>
    </lineage>
</organism>
<keyword evidence="7" id="KW-1185">Reference proteome</keyword>
<dbReference type="Pfam" id="PF11502">
    <property type="entry name" value="BCL9"/>
    <property type="match status" value="1"/>
</dbReference>
<evidence type="ECO:0000256" key="4">
    <source>
        <dbReference type="SAM" id="MobiDB-lite"/>
    </source>
</evidence>
<gene>
    <name evidence="6" type="ORF">DAT39_002409</name>
</gene>
<evidence type="ECO:0000259" key="5">
    <source>
        <dbReference type="Pfam" id="PF11502"/>
    </source>
</evidence>
<dbReference type="EMBL" id="QNUK01000018">
    <property type="protein sequence ID" value="KAF5907832.1"/>
    <property type="molecule type" value="Genomic_DNA"/>
</dbReference>
<feature type="compositionally biased region" description="Low complexity" evidence="4">
    <location>
        <begin position="1021"/>
        <end position="1032"/>
    </location>
</feature>
<feature type="region of interest" description="Disordered" evidence="4">
    <location>
        <begin position="1223"/>
        <end position="1242"/>
    </location>
</feature>
<comment type="subcellular location">
    <subcellularLocation>
        <location evidence="1">Nucleus</location>
    </subcellularLocation>
</comment>
<feature type="region of interest" description="Disordered" evidence="4">
    <location>
        <begin position="1"/>
        <end position="101"/>
    </location>
</feature>
<feature type="compositionally biased region" description="Polar residues" evidence="4">
    <location>
        <begin position="848"/>
        <end position="864"/>
    </location>
</feature>
<proteinExistence type="inferred from homology"/>
<evidence type="ECO:0000256" key="2">
    <source>
        <dbReference type="ARBA" id="ARBA00009200"/>
    </source>
</evidence>
<feature type="compositionally biased region" description="Basic and acidic residues" evidence="4">
    <location>
        <begin position="72"/>
        <end position="84"/>
    </location>
</feature>
<feature type="region of interest" description="Disordered" evidence="4">
    <location>
        <begin position="116"/>
        <end position="150"/>
    </location>
</feature>
<dbReference type="OrthoDB" id="7668649at2759"/>
<feature type="compositionally biased region" description="Polar residues" evidence="4">
    <location>
        <begin position="986"/>
        <end position="997"/>
    </location>
</feature>
<dbReference type="InterPro" id="IPR024670">
    <property type="entry name" value="BCL9_beta-catenin-bd_dom"/>
</dbReference>
<dbReference type="GO" id="GO:1990907">
    <property type="term" value="C:beta-catenin-TCF complex"/>
    <property type="evidence" value="ECO:0007669"/>
    <property type="project" value="TreeGrafter"/>
</dbReference>
<comment type="caution">
    <text evidence="6">The sequence shown here is derived from an EMBL/GenBank/DDBJ whole genome shotgun (WGS) entry which is preliminary data.</text>
</comment>
<dbReference type="GO" id="GO:0060070">
    <property type="term" value="P:canonical Wnt signaling pathway"/>
    <property type="evidence" value="ECO:0007669"/>
    <property type="project" value="InterPro"/>
</dbReference>
<evidence type="ECO:0000256" key="3">
    <source>
        <dbReference type="ARBA" id="ARBA00023242"/>
    </source>
</evidence>
<feature type="region of interest" description="Disordered" evidence="4">
    <location>
        <begin position="225"/>
        <end position="309"/>
    </location>
</feature>
<feature type="region of interest" description="Disordered" evidence="4">
    <location>
        <begin position="788"/>
        <end position="807"/>
    </location>
</feature>
<feature type="region of interest" description="Disordered" evidence="4">
    <location>
        <begin position="325"/>
        <end position="354"/>
    </location>
</feature>
<protein>
    <submittedName>
        <fullName evidence="6">B-cell CLL/lymphoma 9-like protein isoform X1</fullName>
    </submittedName>
</protein>
<reference evidence="6" key="1">
    <citation type="submission" date="2020-07" db="EMBL/GenBank/DDBJ databases">
        <title>Clarias magur genome sequencing, assembly and annotation.</title>
        <authorList>
            <person name="Kushwaha B."/>
            <person name="Kumar R."/>
            <person name="Das P."/>
            <person name="Joshi C.G."/>
            <person name="Kumar D."/>
            <person name="Nagpure N.S."/>
            <person name="Pandey M."/>
            <person name="Agarwal S."/>
            <person name="Srivastava S."/>
            <person name="Singh M."/>
            <person name="Sahoo L."/>
            <person name="Jayasankar P."/>
            <person name="Meher P.K."/>
            <person name="Koringa P.G."/>
            <person name="Iquebal M.A."/>
            <person name="Das S.P."/>
            <person name="Bit A."/>
            <person name="Patnaik S."/>
            <person name="Patel N."/>
            <person name="Shah T.M."/>
            <person name="Hinsu A."/>
            <person name="Jena J.K."/>
        </authorList>
    </citation>
    <scope>NUCLEOTIDE SEQUENCE</scope>
    <source>
        <strain evidence="6">CIFAMagur01</strain>
        <tissue evidence="6">Testis</tissue>
    </source>
</reference>
<feature type="domain" description="B-cell lymphoma 9 beta-catenin binding" evidence="5">
    <location>
        <begin position="358"/>
        <end position="393"/>
    </location>
</feature>
<accession>A0A8J4X7Z9</accession>
<feature type="compositionally biased region" description="Low complexity" evidence="4">
    <location>
        <begin position="344"/>
        <end position="354"/>
    </location>
</feature>
<feature type="compositionally biased region" description="Polar residues" evidence="4">
    <location>
        <begin position="267"/>
        <end position="277"/>
    </location>
</feature>
<name>A0A8J4X7Z9_CLAMG</name>
<dbReference type="GO" id="GO:0003713">
    <property type="term" value="F:transcription coactivator activity"/>
    <property type="evidence" value="ECO:0007669"/>
    <property type="project" value="InterPro"/>
</dbReference>
<keyword evidence="3" id="KW-0539">Nucleus</keyword>
<feature type="compositionally biased region" description="Polar residues" evidence="4">
    <location>
        <begin position="907"/>
        <end position="934"/>
    </location>
</feature>
<evidence type="ECO:0000313" key="7">
    <source>
        <dbReference type="Proteomes" id="UP000727407"/>
    </source>
</evidence>
<feature type="region of interest" description="Disordered" evidence="4">
    <location>
        <begin position="848"/>
        <end position="1053"/>
    </location>
</feature>
<dbReference type="InterPro" id="IPR015668">
    <property type="entry name" value="Bcl-9/Bcl-9l"/>
</dbReference>
<evidence type="ECO:0000313" key="6">
    <source>
        <dbReference type="EMBL" id="KAF5907832.1"/>
    </source>
</evidence>
<feature type="compositionally biased region" description="Low complexity" evidence="4">
    <location>
        <begin position="395"/>
        <end position="409"/>
    </location>
</feature>
<dbReference type="PANTHER" id="PTHR15185:SF3">
    <property type="entry name" value="B-CELL CLL_LYMPHOMA 9-LIKE PROTEIN"/>
    <property type="match status" value="1"/>
</dbReference>
<dbReference type="GO" id="GO:0008013">
    <property type="term" value="F:beta-catenin binding"/>
    <property type="evidence" value="ECO:0007669"/>
    <property type="project" value="InterPro"/>
</dbReference>
<dbReference type="Gene3D" id="3.30.40.10">
    <property type="entry name" value="Zinc/RING finger domain, C3HC4 (zinc finger)"/>
    <property type="match status" value="1"/>
</dbReference>
<dbReference type="GO" id="GO:0045944">
    <property type="term" value="P:positive regulation of transcription by RNA polymerase II"/>
    <property type="evidence" value="ECO:0007669"/>
    <property type="project" value="TreeGrafter"/>
</dbReference>
<evidence type="ECO:0000256" key="1">
    <source>
        <dbReference type="ARBA" id="ARBA00004123"/>
    </source>
</evidence>
<dbReference type="InterPro" id="IPR013083">
    <property type="entry name" value="Znf_RING/FYVE/PHD"/>
</dbReference>
<feature type="region of interest" description="Disordered" evidence="4">
    <location>
        <begin position="384"/>
        <end position="438"/>
    </location>
</feature>
<dbReference type="Proteomes" id="UP000727407">
    <property type="component" value="Unassembled WGS sequence"/>
</dbReference>
<sequence length="1497" mass="158287">MHPENKLPNHGKQVAGDAQSQIPNVNQQEQQGPATNQGSKGTGPGNHGVKSSQISPGLKSVGGMMKTKSKRERSISVDAGEQKDQLALAPVLESDAKEGAIRRKRRCVLEKKQPYSGDEWCSGAETEEEEDKPSTTSHREHGMSCPSLPVESVSGPGLGCSLGPDLRPDQPSNTSQQVVYVFTTSLANSAAEAVMHGHTDSILLFHQQNVPRTKLDQQCTGLGKLPSLSEQLSSSSTPPIGTPKSQSGTPRPASVGGVIGGHLTGGNTPSSTGQPDSEVTPHVHPGSTPRHNNCVTSYPLGPGDLGPQQVGAQDCGVDGSSIINHPGSGVSPSANPSMLSVHLQSESGQQEGQGTIEGLSKEQLEHRERSLQTLRDIEKLLLRSGASASHGDPVGPNSNPNNGSIMNNNTDGYQGLEDEENNSGRAGSSCLSDGVPPIRGMKKHEEPLQSIISQTQNLAGPCIDETLMVRHHTMPPHHHLSSNSGLDMGPVLGPEGPTPEQIAWRKLQEEYYQEKRRRQEINPHTHPQHFRMISEMGMPGGPHLMMRGPPPPYHSKPGDQQWGPGPINIGGMGGNLRMIDMHQEGPRGPRFLGQMQRGPPGGAGYPGSPGGVLPMEGMGSQRSPRPGMGWLDDMAPNMPGVGPFHGCYTSGGPGGSSQQMQSGMDRPLTREEMFHIMEKRQLQGLHRLDLEQLSRQQQQGGLGGPRMMDNPSGPGFPNPGMAGGPPSRGDPMEFPGSRTMIDSPIGGGGGSLMREMVDSPLGGNLNINMNLNLHQQQHLLVQKLREGPGTEMASPEDNTRIRAAPNGRGGANKVMVHGPDVAIQFPNQVPFSGGQGDGPFLQQSGSEMFRSEQGTPQVGENSRLSHLPMNTGHKADHASCHPSDLPINVNLLGSPAMPPPHQLKSPPLSQETSPLMASPSATGLKSPNQLSSTGPPHPHLSAMSAAGTPSATSMKSPQIMGSSMGLRSPSGSPGHHKSPAMPVTSPRWTASPKTSMASPRGASNSKGVGNGGSNSTETGISLPPRSSTSTPSSQPPNMPFTSSPDAPPSQNPLSLIMSQMSKYAMPTSIPLYHDAIKTIATSDDEMPTDRLLLPGANIQGNMANHQSTQMLLSSQGSMGPHSTPQSPTGIVLSGNQQLSLDHSGPLLSSPNPIAMPVMLGGGGGHPDGIGPCNMSPMHPPSQMGGFPRMQHPLHSPVGSMGQQYPHPSDDILPSQSMHLLNKGMPNQRPPHPPDSFPSMPIGEGPDLSEVIRPTHTGIPEFDLSRIIPADKPSSTLQYFPKNEAMSQLQQTPHQGHLPHQAPSAQLLKQLSSSGPLQSNTPSSNPHIANLQNMMAEQPLPLQPAHCGLRPGIGKAQGGVRGMSGVMGPGPICHPGHLMGRTGMPQQQQSHHHQQQPIMANSLLQHQSHMSQGTMTPQQHQHNLIAQQNMMMQAKHRGMPIPGEHFGQQGAVLSPQGPMMGPPHPQSAMIGSQGIRQRGLSLDSPLGYGPGSMANMPF</sequence>
<feature type="region of interest" description="Disordered" evidence="4">
    <location>
        <begin position="696"/>
        <end position="734"/>
    </location>
</feature>
<dbReference type="PANTHER" id="PTHR15185">
    <property type="entry name" value="BCL9"/>
    <property type="match status" value="1"/>
</dbReference>
<feature type="compositionally biased region" description="Polar residues" evidence="4">
    <location>
        <begin position="947"/>
        <end position="961"/>
    </location>
</feature>
<dbReference type="GO" id="GO:0030512">
    <property type="term" value="P:negative regulation of transforming growth factor beta receptor signaling pathway"/>
    <property type="evidence" value="ECO:0007669"/>
    <property type="project" value="TreeGrafter"/>
</dbReference>
<feature type="compositionally biased region" description="Low complexity" evidence="4">
    <location>
        <begin position="225"/>
        <end position="239"/>
    </location>
</feature>
<feature type="compositionally biased region" description="Polar residues" evidence="4">
    <location>
        <begin position="18"/>
        <end position="39"/>
    </location>
</feature>
<comment type="similarity">
    <text evidence="2">Belongs to the BCL9 family.</text>
</comment>